<reference evidence="1" key="1">
    <citation type="submission" date="2022-10" db="EMBL/GenBank/DDBJ databases">
        <title>Culturing micro-colonial fungi from biological soil crusts in the Mojave desert and describing Neophaeococcomyces mojavensis, and introducing the new genera and species Taxawa tesnikishii.</title>
        <authorList>
            <person name="Kurbessoian T."/>
            <person name="Stajich J.E."/>
        </authorList>
    </citation>
    <scope>NUCLEOTIDE SEQUENCE</scope>
    <source>
        <strain evidence="1">JES_112</strain>
    </source>
</reference>
<gene>
    <name evidence="1" type="ORF">H2198_009024</name>
</gene>
<keyword evidence="2" id="KW-1185">Reference proteome</keyword>
<evidence type="ECO:0000313" key="2">
    <source>
        <dbReference type="Proteomes" id="UP001172386"/>
    </source>
</evidence>
<name>A0ACC2ZVL4_9EURO</name>
<evidence type="ECO:0000313" key="1">
    <source>
        <dbReference type="EMBL" id="KAJ9651712.1"/>
    </source>
</evidence>
<proteinExistence type="predicted"/>
<dbReference type="Proteomes" id="UP001172386">
    <property type="component" value="Unassembled WGS sequence"/>
</dbReference>
<organism evidence="1 2">
    <name type="scientific">Neophaeococcomyces mojaviensis</name>
    <dbReference type="NCBI Taxonomy" id="3383035"/>
    <lineage>
        <taxon>Eukaryota</taxon>
        <taxon>Fungi</taxon>
        <taxon>Dikarya</taxon>
        <taxon>Ascomycota</taxon>
        <taxon>Pezizomycotina</taxon>
        <taxon>Eurotiomycetes</taxon>
        <taxon>Chaetothyriomycetidae</taxon>
        <taxon>Chaetothyriales</taxon>
        <taxon>Chaetothyriales incertae sedis</taxon>
        <taxon>Neophaeococcomyces</taxon>
    </lineage>
</organism>
<sequence length="193" mass="21590">MPAGDSLCATLGIVHPLTRTTCIGYGTRKPDCGCAVALASRQAANALLLEIKDDLDQQLDVTDSLSQLASLLLCKRWHQYQADENVNKWKKSLRSYASSSRENGGSSTPSRSSWPPSQLQKKEVLRSTSSRRLLKELRRRIEDLGDSDLFTEVIKLADELRTLQSDSDEEEDDSEDDRPNTQLRTLSLAPKRK</sequence>
<comment type="caution">
    <text evidence="1">The sequence shown here is derived from an EMBL/GenBank/DDBJ whole genome shotgun (WGS) entry which is preliminary data.</text>
</comment>
<accession>A0ACC2ZVL4</accession>
<protein>
    <submittedName>
        <fullName evidence="1">Uncharacterized protein</fullName>
    </submittedName>
</protein>
<dbReference type="EMBL" id="JAPDRQ010000239">
    <property type="protein sequence ID" value="KAJ9651712.1"/>
    <property type="molecule type" value="Genomic_DNA"/>
</dbReference>